<organism evidence="1 2">
    <name type="scientific">Paenibacillus prosopidis</name>
    <dbReference type="NCBI Taxonomy" id="630520"/>
    <lineage>
        <taxon>Bacteria</taxon>
        <taxon>Bacillati</taxon>
        <taxon>Bacillota</taxon>
        <taxon>Bacilli</taxon>
        <taxon>Bacillales</taxon>
        <taxon>Paenibacillaceae</taxon>
        <taxon>Paenibacillus</taxon>
    </lineage>
</organism>
<evidence type="ECO:0000313" key="2">
    <source>
        <dbReference type="Proteomes" id="UP000252415"/>
    </source>
</evidence>
<protein>
    <submittedName>
        <fullName evidence="1">Uncharacterized protein</fullName>
    </submittedName>
</protein>
<proteinExistence type="predicted"/>
<accession>A0A368W028</accession>
<sequence length="63" mass="7197">MTAESPLLHNRGGFLFYDKMDEKTSKEAQGTPWASDVYEKRLTGAARKLLFSNLDKLFRDVTT</sequence>
<comment type="caution">
    <text evidence="1">The sequence shown here is derived from an EMBL/GenBank/DDBJ whole genome shotgun (WGS) entry which is preliminary data.</text>
</comment>
<dbReference type="EMBL" id="QPJD01000008">
    <property type="protein sequence ID" value="RCW47651.1"/>
    <property type="molecule type" value="Genomic_DNA"/>
</dbReference>
<reference evidence="1 2" key="1">
    <citation type="submission" date="2018-07" db="EMBL/GenBank/DDBJ databases">
        <title>Genomic Encyclopedia of Type Strains, Phase III (KMG-III): the genomes of soil and plant-associated and newly described type strains.</title>
        <authorList>
            <person name="Whitman W."/>
        </authorList>
    </citation>
    <scope>NUCLEOTIDE SEQUENCE [LARGE SCALE GENOMIC DNA]</scope>
    <source>
        <strain evidence="1 2">CECT 7506</strain>
    </source>
</reference>
<dbReference type="Proteomes" id="UP000252415">
    <property type="component" value="Unassembled WGS sequence"/>
</dbReference>
<gene>
    <name evidence="1" type="ORF">DFP97_108276</name>
</gene>
<evidence type="ECO:0000313" key="1">
    <source>
        <dbReference type="EMBL" id="RCW47651.1"/>
    </source>
</evidence>
<name>A0A368W028_9BACL</name>
<keyword evidence="2" id="KW-1185">Reference proteome</keyword>
<dbReference type="AlphaFoldDB" id="A0A368W028"/>